<dbReference type="Proteomes" id="UP000199382">
    <property type="component" value="Unassembled WGS sequence"/>
</dbReference>
<organism evidence="1 2">
    <name type="scientific">Aliiruegeria lutimaris</name>
    <dbReference type="NCBI Taxonomy" id="571298"/>
    <lineage>
        <taxon>Bacteria</taxon>
        <taxon>Pseudomonadati</taxon>
        <taxon>Pseudomonadota</taxon>
        <taxon>Alphaproteobacteria</taxon>
        <taxon>Rhodobacterales</taxon>
        <taxon>Roseobacteraceae</taxon>
        <taxon>Aliiruegeria</taxon>
    </lineage>
</organism>
<name>A0A1G8K5W4_9RHOB</name>
<accession>A0A1G8K5W4</accession>
<dbReference type="Pfam" id="PF06996">
    <property type="entry name" value="T6SS_TssG"/>
    <property type="match status" value="1"/>
</dbReference>
<gene>
    <name evidence="1" type="ORF">SAMN04488026_1002156</name>
</gene>
<dbReference type="InterPro" id="IPR010732">
    <property type="entry name" value="T6SS_TssG-like"/>
</dbReference>
<dbReference type="OrthoDB" id="1523296at2"/>
<dbReference type="PANTHER" id="PTHR35564:SF4">
    <property type="entry name" value="CYTOPLASMIC PROTEIN"/>
    <property type="match status" value="1"/>
</dbReference>
<evidence type="ECO:0000313" key="1">
    <source>
        <dbReference type="EMBL" id="SDI38783.1"/>
    </source>
</evidence>
<dbReference type="NCBIfam" id="TIGR03347">
    <property type="entry name" value="VI_chp_1"/>
    <property type="match status" value="1"/>
</dbReference>
<dbReference type="RefSeq" id="WP_093148426.1">
    <property type="nucleotide sequence ID" value="NZ_FNEK01000002.1"/>
</dbReference>
<dbReference type="AlphaFoldDB" id="A0A1G8K5W4"/>
<dbReference type="STRING" id="571298.SAMN04488026_1002156"/>
<sequence length="343" mass="37638">MASSDGPRPDHLNWFAGLQERPGDYHIYLAMRLLDAAREGKRGLGATHRPVEDKMRFGQEPSLSFPPTTLTKFRPAEGETPAVLINRFFGFFGPNGPLPLHLTEFAHDRLVNERDPTLVAFADMLTHRLATLLFRAWKTGQPAADFDRGPGGPVEVAVAALSRLHGSALRDRDAMPDLAKRHFAGHLAPGPRTPEALVSMLSLFFGTDAHIEEFIGSWLELEPEDTWQLGAPAGLGQATAIGSRVWTRSAKFRLTLGPLSREAYQRLLPGGESLRRLAAIVRNHVGDTLDWDVNLVLRAEDVPPAKLGADTQLGLTSWIGDRAEMGDADDLFVAPERDIRPAA</sequence>
<proteinExistence type="predicted"/>
<protein>
    <submittedName>
        <fullName evidence="1">Type VI secretion system protein ImpH</fullName>
    </submittedName>
</protein>
<reference evidence="1 2" key="1">
    <citation type="submission" date="2016-10" db="EMBL/GenBank/DDBJ databases">
        <authorList>
            <person name="de Groot N.N."/>
        </authorList>
    </citation>
    <scope>NUCLEOTIDE SEQUENCE [LARGE SCALE GENOMIC DNA]</scope>
    <source>
        <strain evidence="1 2">DSM 25294</strain>
    </source>
</reference>
<dbReference type="PANTHER" id="PTHR35564">
    <property type="match status" value="1"/>
</dbReference>
<keyword evidence="2" id="KW-1185">Reference proteome</keyword>
<evidence type="ECO:0000313" key="2">
    <source>
        <dbReference type="Proteomes" id="UP000199382"/>
    </source>
</evidence>
<dbReference type="EMBL" id="FNEK01000002">
    <property type="protein sequence ID" value="SDI38783.1"/>
    <property type="molecule type" value="Genomic_DNA"/>
</dbReference>